<dbReference type="AlphaFoldDB" id="A0A1D8P899"/>
<evidence type="ECO:0000313" key="2">
    <source>
        <dbReference type="EMBL" id="AOW20795.1"/>
    </source>
</evidence>
<evidence type="ECO:0000259" key="1">
    <source>
        <dbReference type="Pfam" id="PF04536"/>
    </source>
</evidence>
<dbReference type="OrthoDB" id="9786161at2"/>
<reference evidence="2 3" key="1">
    <citation type="submission" date="2016-10" db="EMBL/GenBank/DDBJ databases">
        <title>Lutibacter sp. LPB0138, isolated from marine gastropod.</title>
        <authorList>
            <person name="Kim E."/>
            <person name="Yi H."/>
        </authorList>
    </citation>
    <scope>NUCLEOTIDE SEQUENCE [LARGE SCALE GENOMIC DNA]</scope>
    <source>
        <strain evidence="2 3">LPB0138</strain>
    </source>
</reference>
<sequence>MSLVEEFLTTNEEQQIIDAIKSAEDHTSGEIRVHIENSSEKPPLERAKEVFCYLKMNETKLQNGVLFYVAVDSHQFAIYGDKGIYEQVPHNFWDDEKDLVINHFSKKQNAKGLVLAIEKVGEKLKELYPVTIDNSNELSNEISKG</sequence>
<accession>A0A1D8P899</accession>
<dbReference type="KEGG" id="lul:LPB138_08950"/>
<dbReference type="PANTHER" id="PTHR30373:SF8">
    <property type="entry name" value="BLL7265 PROTEIN"/>
    <property type="match status" value="1"/>
</dbReference>
<name>A0A1D8P899_9FLAO</name>
<dbReference type="PANTHER" id="PTHR30373">
    <property type="entry name" value="UPF0603 PROTEIN YGCG"/>
    <property type="match status" value="1"/>
</dbReference>
<dbReference type="InterPro" id="IPR007621">
    <property type="entry name" value="TPM_dom"/>
</dbReference>
<proteinExistence type="predicted"/>
<gene>
    <name evidence="2" type="ORF">LPB138_08950</name>
</gene>
<keyword evidence="3" id="KW-1185">Reference proteome</keyword>
<protein>
    <recommendedName>
        <fullName evidence="1">TPM domain-containing protein</fullName>
    </recommendedName>
</protein>
<organism evidence="2 3">
    <name type="scientific">Urechidicola croceus</name>
    <dbReference type="NCBI Taxonomy" id="1850246"/>
    <lineage>
        <taxon>Bacteria</taxon>
        <taxon>Pseudomonadati</taxon>
        <taxon>Bacteroidota</taxon>
        <taxon>Flavobacteriia</taxon>
        <taxon>Flavobacteriales</taxon>
        <taxon>Flavobacteriaceae</taxon>
        <taxon>Urechidicola</taxon>
    </lineage>
</organism>
<evidence type="ECO:0000313" key="3">
    <source>
        <dbReference type="Proteomes" id="UP000176050"/>
    </source>
</evidence>
<dbReference type="RefSeq" id="WP_070236959.1">
    <property type="nucleotide sequence ID" value="NZ_CP017478.1"/>
</dbReference>
<dbReference type="Proteomes" id="UP000176050">
    <property type="component" value="Chromosome"/>
</dbReference>
<dbReference type="EMBL" id="CP017478">
    <property type="protein sequence ID" value="AOW20795.1"/>
    <property type="molecule type" value="Genomic_DNA"/>
</dbReference>
<dbReference type="STRING" id="1850246.LPB138_08950"/>
<dbReference type="Pfam" id="PF04536">
    <property type="entry name" value="TPM_phosphatase"/>
    <property type="match status" value="1"/>
</dbReference>
<dbReference type="Gene3D" id="3.10.310.50">
    <property type="match status" value="1"/>
</dbReference>
<feature type="domain" description="TPM" evidence="1">
    <location>
        <begin position="6"/>
        <end position="122"/>
    </location>
</feature>